<feature type="region of interest" description="Disordered" evidence="1">
    <location>
        <begin position="206"/>
        <end position="232"/>
    </location>
</feature>
<feature type="compositionally biased region" description="Low complexity" evidence="1">
    <location>
        <begin position="206"/>
        <end position="226"/>
    </location>
</feature>
<dbReference type="AlphaFoldDB" id="A0A0F4YZK1"/>
<dbReference type="GeneID" id="25314639"/>
<protein>
    <recommendedName>
        <fullName evidence="4">Transcription factor Iwr1 domain-containing protein</fullName>
    </recommendedName>
</protein>
<sequence length="312" mass="36101">MPQRCSTPSAHYTASSSDIGLGLARHTRLGVCLVPKELHLQNQSDEEHWDDGDDSEEEIILKITRLPYGARNMGLTDEEDEDEEWEWQCQGPSLGKCERIYPGEYSEGYQDEEDGSEEDTDFWNAEPPSFRTDIFDNVKTNVIESKSNTSLISSPISPKTIPKHAYLDSEDLICLSPVEENDNSIDMNINTMPGLQRKRKYEHFSAETATGKETQTQTQTQENAGQPCFYPKYPPNPYSCSRNHYYYPYPYRDNGMIQDEEGYEADNEDSYFDDDSDSDPDYDDYDDDDNDPIPEEYRYISYIMKRECQIER</sequence>
<dbReference type="Proteomes" id="UP000053958">
    <property type="component" value="Unassembled WGS sequence"/>
</dbReference>
<feature type="compositionally biased region" description="Acidic residues" evidence="1">
    <location>
        <begin position="258"/>
        <end position="294"/>
    </location>
</feature>
<evidence type="ECO:0008006" key="4">
    <source>
        <dbReference type="Google" id="ProtNLM"/>
    </source>
</evidence>
<keyword evidence="3" id="KW-1185">Reference proteome</keyword>
<comment type="caution">
    <text evidence="2">The sequence shown here is derived from an EMBL/GenBank/DDBJ whole genome shotgun (WGS) entry which is preliminary data.</text>
</comment>
<evidence type="ECO:0000313" key="2">
    <source>
        <dbReference type="EMBL" id="KKA23697.1"/>
    </source>
</evidence>
<dbReference type="EMBL" id="LASV01000089">
    <property type="protein sequence ID" value="KKA23697.1"/>
    <property type="molecule type" value="Genomic_DNA"/>
</dbReference>
<gene>
    <name evidence="2" type="ORF">T310_2288</name>
</gene>
<evidence type="ECO:0000256" key="1">
    <source>
        <dbReference type="SAM" id="MobiDB-lite"/>
    </source>
</evidence>
<proteinExistence type="predicted"/>
<evidence type="ECO:0000313" key="3">
    <source>
        <dbReference type="Proteomes" id="UP000053958"/>
    </source>
</evidence>
<reference evidence="2 3" key="1">
    <citation type="submission" date="2015-04" db="EMBL/GenBank/DDBJ databases">
        <authorList>
            <person name="Heijne W.H."/>
            <person name="Fedorova N.D."/>
            <person name="Nierman W.C."/>
            <person name="Vollebregt A.W."/>
            <person name="Zhao Z."/>
            <person name="Wu L."/>
            <person name="Kumar M."/>
            <person name="Stam H."/>
            <person name="van den Berg M.A."/>
            <person name="Pel H.J."/>
        </authorList>
    </citation>
    <scope>NUCLEOTIDE SEQUENCE [LARGE SCALE GENOMIC DNA]</scope>
    <source>
        <strain evidence="2 3">CBS 393.64</strain>
    </source>
</reference>
<dbReference type="RefSeq" id="XP_013330309.1">
    <property type="nucleotide sequence ID" value="XM_013474855.1"/>
</dbReference>
<organism evidence="2 3">
    <name type="scientific">Rasamsonia emersonii (strain ATCC 16479 / CBS 393.64 / IMI 116815)</name>
    <dbReference type="NCBI Taxonomy" id="1408163"/>
    <lineage>
        <taxon>Eukaryota</taxon>
        <taxon>Fungi</taxon>
        <taxon>Dikarya</taxon>
        <taxon>Ascomycota</taxon>
        <taxon>Pezizomycotina</taxon>
        <taxon>Eurotiomycetes</taxon>
        <taxon>Eurotiomycetidae</taxon>
        <taxon>Eurotiales</taxon>
        <taxon>Trichocomaceae</taxon>
        <taxon>Rasamsonia</taxon>
    </lineage>
</organism>
<feature type="region of interest" description="Disordered" evidence="1">
    <location>
        <begin position="252"/>
        <end position="294"/>
    </location>
</feature>
<accession>A0A0F4YZK1</accession>
<name>A0A0F4YZK1_RASE3</name>